<proteinExistence type="predicted"/>
<evidence type="ECO:0000313" key="2">
    <source>
        <dbReference type="EMBL" id="MCA9757153.1"/>
    </source>
</evidence>
<name>A0A956NDP6_UNCEI</name>
<sequence>MRIVCALFMLLVGVVANAADQVSTGGGLGVVQDPYLGSCGTLIFSADGTYENAYAWQYGGVVAPLYGAFAERFDSAGLIVCGIVMDLTQTGNDAGQTCDLYVWEDAGGLPGMVLALSTSFEPGSVAVWPILSQHFGRVTSECGSTDATWIGYWGNWPGQATAWFVGADLDGLGGKPYTNIAPGIGYPTGWNHVSVVWGPTQAIGLGAEVVECPHPPVKNASWGEVKGLYR</sequence>
<dbReference type="Proteomes" id="UP000739538">
    <property type="component" value="Unassembled WGS sequence"/>
</dbReference>
<evidence type="ECO:0000313" key="3">
    <source>
        <dbReference type="Proteomes" id="UP000739538"/>
    </source>
</evidence>
<dbReference type="EMBL" id="JAGQHS010000084">
    <property type="protein sequence ID" value="MCA9757153.1"/>
    <property type="molecule type" value="Genomic_DNA"/>
</dbReference>
<keyword evidence="1" id="KW-0732">Signal</keyword>
<feature type="chain" id="PRO_5036796997" description="CHAP domain-containing protein" evidence="1">
    <location>
        <begin position="19"/>
        <end position="230"/>
    </location>
</feature>
<evidence type="ECO:0008006" key="4">
    <source>
        <dbReference type="Google" id="ProtNLM"/>
    </source>
</evidence>
<protein>
    <recommendedName>
        <fullName evidence="4">CHAP domain-containing protein</fullName>
    </recommendedName>
</protein>
<accession>A0A956NDP6</accession>
<organism evidence="2 3">
    <name type="scientific">Eiseniibacteriota bacterium</name>
    <dbReference type="NCBI Taxonomy" id="2212470"/>
    <lineage>
        <taxon>Bacteria</taxon>
        <taxon>Candidatus Eiseniibacteriota</taxon>
    </lineage>
</organism>
<dbReference type="AlphaFoldDB" id="A0A956NDP6"/>
<reference evidence="2" key="2">
    <citation type="journal article" date="2021" name="Microbiome">
        <title>Successional dynamics and alternative stable states in a saline activated sludge microbial community over 9 years.</title>
        <authorList>
            <person name="Wang Y."/>
            <person name="Ye J."/>
            <person name="Ju F."/>
            <person name="Liu L."/>
            <person name="Boyd J.A."/>
            <person name="Deng Y."/>
            <person name="Parks D.H."/>
            <person name="Jiang X."/>
            <person name="Yin X."/>
            <person name="Woodcroft B.J."/>
            <person name="Tyson G.W."/>
            <person name="Hugenholtz P."/>
            <person name="Polz M.F."/>
            <person name="Zhang T."/>
        </authorList>
    </citation>
    <scope>NUCLEOTIDE SEQUENCE</scope>
    <source>
        <strain evidence="2">HKST-UBA02</strain>
    </source>
</reference>
<gene>
    <name evidence="2" type="ORF">KDA27_15215</name>
</gene>
<feature type="signal peptide" evidence="1">
    <location>
        <begin position="1"/>
        <end position="18"/>
    </location>
</feature>
<comment type="caution">
    <text evidence="2">The sequence shown here is derived from an EMBL/GenBank/DDBJ whole genome shotgun (WGS) entry which is preliminary data.</text>
</comment>
<reference evidence="2" key="1">
    <citation type="submission" date="2020-04" db="EMBL/GenBank/DDBJ databases">
        <authorList>
            <person name="Zhang T."/>
        </authorList>
    </citation>
    <scope>NUCLEOTIDE SEQUENCE</scope>
    <source>
        <strain evidence="2">HKST-UBA02</strain>
    </source>
</reference>
<evidence type="ECO:0000256" key="1">
    <source>
        <dbReference type="SAM" id="SignalP"/>
    </source>
</evidence>